<feature type="transmembrane region" description="Helical" evidence="1">
    <location>
        <begin position="133"/>
        <end position="154"/>
    </location>
</feature>
<reference evidence="2 3" key="1">
    <citation type="submission" date="2019-06" db="EMBL/GenBank/DDBJ databases">
        <title>Quisquiliibacterium sp. nov., isolated from a maize field.</title>
        <authorList>
            <person name="Lin S.-Y."/>
            <person name="Tsai C.-F."/>
            <person name="Young C.-C."/>
        </authorList>
    </citation>
    <scope>NUCLEOTIDE SEQUENCE [LARGE SCALE GENOMIC DNA]</scope>
    <source>
        <strain evidence="2 3">CC-CFT501</strain>
    </source>
</reference>
<keyword evidence="1" id="KW-1133">Transmembrane helix</keyword>
<dbReference type="OrthoDB" id="2955631at2"/>
<dbReference type="Proteomes" id="UP000321548">
    <property type="component" value="Unassembled WGS sequence"/>
</dbReference>
<name>A0A5C8NWD8_9BURK</name>
<proteinExistence type="predicted"/>
<dbReference type="AlphaFoldDB" id="A0A5C8NWD8"/>
<protein>
    <submittedName>
        <fullName evidence="2">DUF2254 domain-containing protein</fullName>
    </submittedName>
</protein>
<keyword evidence="1" id="KW-0472">Membrane</keyword>
<feature type="transmembrane region" description="Helical" evidence="1">
    <location>
        <begin position="57"/>
        <end position="83"/>
    </location>
</feature>
<accession>A0A5C8NWD8</accession>
<evidence type="ECO:0000313" key="2">
    <source>
        <dbReference type="EMBL" id="TXL65577.1"/>
    </source>
</evidence>
<evidence type="ECO:0000313" key="3">
    <source>
        <dbReference type="Proteomes" id="UP000321548"/>
    </source>
</evidence>
<keyword evidence="1" id="KW-0812">Transmembrane</keyword>
<dbReference type="InterPro" id="IPR018723">
    <property type="entry name" value="DUF2254_membrane"/>
</dbReference>
<gene>
    <name evidence="2" type="ORF">FHP08_10275</name>
</gene>
<dbReference type="Pfam" id="PF10011">
    <property type="entry name" value="DUF2254"/>
    <property type="match status" value="1"/>
</dbReference>
<feature type="transmembrane region" description="Helical" evidence="1">
    <location>
        <begin position="16"/>
        <end position="37"/>
    </location>
</feature>
<feature type="transmembrane region" description="Helical" evidence="1">
    <location>
        <begin position="104"/>
        <end position="127"/>
    </location>
</feature>
<comment type="caution">
    <text evidence="2">The sequence shown here is derived from an EMBL/GenBank/DDBJ whole genome shotgun (WGS) entry which is preliminary data.</text>
</comment>
<evidence type="ECO:0000256" key="1">
    <source>
        <dbReference type="SAM" id="Phobius"/>
    </source>
</evidence>
<dbReference type="EMBL" id="VDUY01000004">
    <property type="protein sequence ID" value="TXL65577.1"/>
    <property type="molecule type" value="Genomic_DNA"/>
</dbReference>
<sequence length="420" mass="44850">MKSRWQWLIETAVRKLWFRASLFSLFAVATALVAPIASPRIPPEWSALVGADALDNVLGIIASSMLTVTIFSLTTMVSAYASAASTVTPRATRLLLEDATSQNAMSTFLGAFLFSLVGIIALSTGVYGDSGRLVLFGATVFVIVVIVVTLLRWISHLSTLGRMGDTINRVERAARQAFEDRIAMPCLGGRPPGEVPASAKAVHGHAIGYVKHVDMNALQAAAGEAGSVWVAALPGAFVHRTQPLAWTDFDDEARCKAVREAFTVGDSRTYDQDPRFGLVVLAEIASRALSPAVNDPGTAIDILGTGVRVLDRWCGERGRSDGPSDPGEDLPYPSVRVPPLSADDLFEDLFAPIARDGAGTVEVGIRLQKSLAMLADAGGHEVKRAARRMSATALEHARPALTRAADRERLAELAKRVGAR</sequence>
<keyword evidence="3" id="KW-1185">Reference proteome</keyword>
<organism evidence="2 3">
    <name type="scientific">Zeimonas arvi</name>
    <dbReference type="NCBI Taxonomy" id="2498847"/>
    <lineage>
        <taxon>Bacteria</taxon>
        <taxon>Pseudomonadati</taxon>
        <taxon>Pseudomonadota</taxon>
        <taxon>Betaproteobacteria</taxon>
        <taxon>Burkholderiales</taxon>
        <taxon>Burkholderiaceae</taxon>
        <taxon>Zeimonas</taxon>
    </lineage>
</organism>